<keyword evidence="2" id="KW-0472">Membrane</keyword>
<evidence type="ECO:0000256" key="1">
    <source>
        <dbReference type="ARBA" id="ARBA00010582"/>
    </source>
</evidence>
<reference evidence="3" key="1">
    <citation type="journal article" date="2023" name="Nat. Commun.">
        <title>Diploid and tetraploid genomes of Acorus and the evolution of monocots.</title>
        <authorList>
            <person name="Ma L."/>
            <person name="Liu K.W."/>
            <person name="Li Z."/>
            <person name="Hsiao Y.Y."/>
            <person name="Qi Y."/>
            <person name="Fu T."/>
            <person name="Tang G.D."/>
            <person name="Zhang D."/>
            <person name="Sun W.H."/>
            <person name="Liu D.K."/>
            <person name="Li Y."/>
            <person name="Chen G.Z."/>
            <person name="Liu X.D."/>
            <person name="Liao X.Y."/>
            <person name="Jiang Y.T."/>
            <person name="Yu X."/>
            <person name="Hao Y."/>
            <person name="Huang J."/>
            <person name="Zhao X.W."/>
            <person name="Ke S."/>
            <person name="Chen Y.Y."/>
            <person name="Wu W.L."/>
            <person name="Hsu J.L."/>
            <person name="Lin Y.F."/>
            <person name="Huang M.D."/>
            <person name="Li C.Y."/>
            <person name="Huang L."/>
            <person name="Wang Z.W."/>
            <person name="Zhao X."/>
            <person name="Zhong W.Y."/>
            <person name="Peng D.H."/>
            <person name="Ahmad S."/>
            <person name="Lan S."/>
            <person name="Zhang J.S."/>
            <person name="Tsai W.C."/>
            <person name="Van de Peer Y."/>
            <person name="Liu Z.J."/>
        </authorList>
    </citation>
    <scope>NUCLEOTIDE SEQUENCE</scope>
    <source>
        <strain evidence="3">SCP</strain>
    </source>
</reference>
<sequence>MSRGLWPSSGHHHFWLASFDSTSQTGWPSLSFYGGTSHLFKETLLGLSMAPRAFVFAFALFLLVSAMDAVVVAPSLPPAPPPHAIGVTNSTKCPEVCTGRCQLHSRKNVCMRACNSCCVKCKCVPSGTYGNRELCGTCYTDTLTHRNATKCP</sequence>
<accession>A0AAV9BB35</accession>
<comment type="similarity">
    <text evidence="1">Belongs to the GASA family.</text>
</comment>
<dbReference type="Pfam" id="PF02704">
    <property type="entry name" value="GASA"/>
    <property type="match status" value="1"/>
</dbReference>
<name>A0AAV9BB35_ACOGR</name>
<keyword evidence="4" id="KW-1185">Reference proteome</keyword>
<keyword evidence="2" id="KW-0812">Transmembrane</keyword>
<dbReference type="PANTHER" id="PTHR23201">
    <property type="entry name" value="EXTENSIN, PROLINE-RICH PROTEIN"/>
    <property type="match status" value="1"/>
</dbReference>
<evidence type="ECO:0000256" key="2">
    <source>
        <dbReference type="SAM" id="Phobius"/>
    </source>
</evidence>
<protein>
    <submittedName>
        <fullName evidence="3">Gibberellin-regulated protein 14</fullName>
    </submittedName>
</protein>
<evidence type="ECO:0000313" key="3">
    <source>
        <dbReference type="EMBL" id="KAK1273527.1"/>
    </source>
</evidence>
<proteinExistence type="inferred from homology"/>
<gene>
    <name evidence="3" type="ORF">QJS04_geneDACA013256</name>
</gene>
<dbReference type="AlphaFoldDB" id="A0AAV9BB35"/>
<dbReference type="InterPro" id="IPR003854">
    <property type="entry name" value="GASA"/>
</dbReference>
<dbReference type="EMBL" id="JAUJYN010000004">
    <property type="protein sequence ID" value="KAK1273527.1"/>
    <property type="molecule type" value="Genomic_DNA"/>
</dbReference>
<keyword evidence="2" id="KW-1133">Transmembrane helix</keyword>
<comment type="caution">
    <text evidence="3">The sequence shown here is derived from an EMBL/GenBank/DDBJ whole genome shotgun (WGS) entry which is preliminary data.</text>
</comment>
<feature type="transmembrane region" description="Helical" evidence="2">
    <location>
        <begin position="53"/>
        <end position="73"/>
    </location>
</feature>
<reference evidence="3" key="2">
    <citation type="submission" date="2023-06" db="EMBL/GenBank/DDBJ databases">
        <authorList>
            <person name="Ma L."/>
            <person name="Liu K.-W."/>
            <person name="Li Z."/>
            <person name="Hsiao Y.-Y."/>
            <person name="Qi Y."/>
            <person name="Fu T."/>
            <person name="Tang G."/>
            <person name="Zhang D."/>
            <person name="Sun W.-H."/>
            <person name="Liu D.-K."/>
            <person name="Li Y."/>
            <person name="Chen G.-Z."/>
            <person name="Liu X.-D."/>
            <person name="Liao X.-Y."/>
            <person name="Jiang Y.-T."/>
            <person name="Yu X."/>
            <person name="Hao Y."/>
            <person name="Huang J."/>
            <person name="Zhao X.-W."/>
            <person name="Ke S."/>
            <person name="Chen Y.-Y."/>
            <person name="Wu W.-L."/>
            <person name="Hsu J.-L."/>
            <person name="Lin Y.-F."/>
            <person name="Huang M.-D."/>
            <person name="Li C.-Y."/>
            <person name="Huang L."/>
            <person name="Wang Z.-W."/>
            <person name="Zhao X."/>
            <person name="Zhong W.-Y."/>
            <person name="Peng D.-H."/>
            <person name="Ahmad S."/>
            <person name="Lan S."/>
            <person name="Zhang J.-S."/>
            <person name="Tsai W.-C."/>
            <person name="Van De Peer Y."/>
            <person name="Liu Z.-J."/>
        </authorList>
    </citation>
    <scope>NUCLEOTIDE SEQUENCE</scope>
    <source>
        <strain evidence="3">SCP</strain>
        <tissue evidence="3">Leaves</tissue>
    </source>
</reference>
<evidence type="ECO:0000313" key="4">
    <source>
        <dbReference type="Proteomes" id="UP001179952"/>
    </source>
</evidence>
<organism evidence="3 4">
    <name type="scientific">Acorus gramineus</name>
    <name type="common">Dwarf sweet flag</name>
    <dbReference type="NCBI Taxonomy" id="55184"/>
    <lineage>
        <taxon>Eukaryota</taxon>
        <taxon>Viridiplantae</taxon>
        <taxon>Streptophyta</taxon>
        <taxon>Embryophyta</taxon>
        <taxon>Tracheophyta</taxon>
        <taxon>Spermatophyta</taxon>
        <taxon>Magnoliopsida</taxon>
        <taxon>Liliopsida</taxon>
        <taxon>Acoraceae</taxon>
        <taxon>Acorus</taxon>
    </lineage>
</organism>
<dbReference type="Proteomes" id="UP001179952">
    <property type="component" value="Unassembled WGS sequence"/>
</dbReference>
<dbReference type="PANTHER" id="PTHR23201:SF149">
    <property type="entry name" value="GIBBERELLIN STIMULATED TRANSCRIPT RELATED PROTEIN 2"/>
    <property type="match status" value="1"/>
</dbReference>